<organism evidence="1 2">
    <name type="scientific">Hymenobacter artigasi</name>
    <dbReference type="NCBI Taxonomy" id="2719616"/>
    <lineage>
        <taxon>Bacteria</taxon>
        <taxon>Pseudomonadati</taxon>
        <taxon>Bacteroidota</taxon>
        <taxon>Cytophagia</taxon>
        <taxon>Cytophagales</taxon>
        <taxon>Hymenobacteraceae</taxon>
        <taxon>Hymenobacter</taxon>
    </lineage>
</organism>
<evidence type="ECO:0000313" key="1">
    <source>
        <dbReference type="EMBL" id="NKI88803.1"/>
    </source>
</evidence>
<dbReference type="PROSITE" id="PS51318">
    <property type="entry name" value="TAT"/>
    <property type="match status" value="1"/>
</dbReference>
<sequence length="240" mass="25551">MSDHTFLPAWREQSLGRRVFLRVSAASAASVALIAAGCSTTTVTPTPADPYQLALPTGDPGLLYFAYMMALAQTTLYQKVMDAPPTDLTAAERAVFVDLRDHKVVHQQTIRYLIDPTGINQLLPTDFAFSLSKFTLTTRAGVLAAAQQLADLAAAAYPVLLTLFTTSSIPQRTLLLKMSSVQARHAAAVRDLLTPGSFANSDVVDSAGQLLTKTPTEVIAALAPYFAPYVISVAGLAVPV</sequence>
<dbReference type="InterPro" id="IPR006311">
    <property type="entry name" value="TAT_signal"/>
</dbReference>
<dbReference type="Pfam" id="PF13668">
    <property type="entry name" value="Ferritin_2"/>
    <property type="match status" value="1"/>
</dbReference>
<protein>
    <recommendedName>
        <fullName evidence="3">Ferritin-like domain-containing protein</fullName>
    </recommendedName>
</protein>
<reference evidence="1 2" key="1">
    <citation type="submission" date="2020-03" db="EMBL/GenBank/DDBJ databases">
        <title>Genomic Encyclopedia of Type Strains, Phase IV (KMG-V): Genome sequencing to study the core and pangenomes of soil and plant-associated prokaryotes.</title>
        <authorList>
            <person name="Whitman W."/>
        </authorList>
    </citation>
    <scope>NUCLEOTIDE SEQUENCE [LARGE SCALE GENOMIC DNA]</scope>
    <source>
        <strain evidence="1 2">1B</strain>
    </source>
</reference>
<accession>A0ABX1HEY9</accession>
<comment type="caution">
    <text evidence="1">The sequence shown here is derived from an EMBL/GenBank/DDBJ whole genome shotgun (WGS) entry which is preliminary data.</text>
</comment>
<gene>
    <name evidence="1" type="ORF">HBN54_001396</name>
</gene>
<name>A0ABX1HEY9_9BACT</name>
<dbReference type="Proteomes" id="UP000717634">
    <property type="component" value="Unassembled WGS sequence"/>
</dbReference>
<evidence type="ECO:0008006" key="3">
    <source>
        <dbReference type="Google" id="ProtNLM"/>
    </source>
</evidence>
<dbReference type="EMBL" id="JAAVTK010000003">
    <property type="protein sequence ID" value="NKI88803.1"/>
    <property type="molecule type" value="Genomic_DNA"/>
</dbReference>
<evidence type="ECO:0000313" key="2">
    <source>
        <dbReference type="Proteomes" id="UP000717634"/>
    </source>
</evidence>
<keyword evidence="2" id="KW-1185">Reference proteome</keyword>
<proteinExistence type="predicted"/>
<dbReference type="RefSeq" id="WP_168672447.1">
    <property type="nucleotide sequence ID" value="NZ_JAAVTK010000003.1"/>
</dbReference>